<evidence type="ECO:0000256" key="7">
    <source>
        <dbReference type="PROSITE-ProRule" id="PRU10141"/>
    </source>
</evidence>
<evidence type="ECO:0000256" key="6">
    <source>
        <dbReference type="ARBA" id="ARBA00022840"/>
    </source>
</evidence>
<keyword evidence="5" id="KW-0418">Kinase</keyword>
<dbReference type="PROSITE" id="PS00107">
    <property type="entry name" value="PROTEIN_KINASE_ATP"/>
    <property type="match status" value="1"/>
</dbReference>
<dbReference type="OrthoDB" id="1043025at2759"/>
<evidence type="ECO:0000256" key="3">
    <source>
        <dbReference type="ARBA" id="ARBA00022679"/>
    </source>
</evidence>
<protein>
    <submittedName>
        <fullName evidence="15">Protein kinase domain-containing protein</fullName>
    </submittedName>
</protein>
<feature type="region of interest" description="Disordered" evidence="9">
    <location>
        <begin position="56"/>
        <end position="80"/>
    </location>
</feature>
<reference evidence="15" key="1">
    <citation type="submission" date="2016-04" db="UniProtKB">
        <authorList>
            <consortium name="WormBaseParasite"/>
        </authorList>
    </citation>
    <scope>IDENTIFICATION</scope>
</reference>
<keyword evidence="6 7" id="KW-0067">ATP-binding</keyword>
<gene>
    <name evidence="12" type="ORF">DME_LOCUS4508</name>
</gene>
<dbReference type="PROSITE" id="PS50011">
    <property type="entry name" value="PROTEIN_KINASE_DOM"/>
    <property type="match status" value="1"/>
</dbReference>
<dbReference type="InterPro" id="IPR000719">
    <property type="entry name" value="Prot_kinase_dom"/>
</dbReference>
<keyword evidence="14" id="KW-1185">Reference proteome</keyword>
<dbReference type="Gene3D" id="1.10.510.10">
    <property type="entry name" value="Transferase(Phosphotransferase) domain 1"/>
    <property type="match status" value="1"/>
</dbReference>
<evidence type="ECO:0000313" key="12">
    <source>
        <dbReference type="EMBL" id="VDN54535.1"/>
    </source>
</evidence>
<dbReference type="PANTHER" id="PTHR48016:SF32">
    <property type="entry name" value="MITOGEN-ACTIVATED PROTEIN KINASE KINASE KINASE 4"/>
    <property type="match status" value="1"/>
</dbReference>
<dbReference type="PROSITE" id="PS00108">
    <property type="entry name" value="PROTEIN_KINASE_ST"/>
    <property type="match status" value="1"/>
</dbReference>
<feature type="binding site" evidence="7">
    <location>
        <position position="1134"/>
    </location>
    <ligand>
        <name>ATP</name>
        <dbReference type="ChEBI" id="CHEBI:30616"/>
    </ligand>
</feature>
<feature type="transmembrane region" description="Helical" evidence="10">
    <location>
        <begin position="999"/>
        <end position="1019"/>
    </location>
</feature>
<dbReference type="EMBL" id="UYYG01001150">
    <property type="protein sequence ID" value="VDN54535.1"/>
    <property type="molecule type" value="Genomic_DNA"/>
</dbReference>
<dbReference type="InterPro" id="IPR017441">
    <property type="entry name" value="Protein_kinase_ATP_BS"/>
</dbReference>
<dbReference type="Proteomes" id="UP000038040">
    <property type="component" value="Unplaced"/>
</dbReference>
<sequence>MRKTSSLPSLPYSSKDSEPYRIEQDVLTGKKRKYFHYKRDYKGRLSLTFQKLQRASRVEDHSTSQWNKNSSNRSPRSGHTQHICSLATHTGISAYTSLQAQEDLIDVENNSLDIAKNSSIFPKDLAKGASDRNEFHRKLMYLLSSSTKLNRTSEQSTVESVRKYSRQVIFVLESMYKLSDVLWLQLQAVVAGRPMKCQEQSRSISDHDFFLAKCRMKQCIILDEIKNFRFVNSIDSDNSSLTEAAFRDSMKFKLNKVHELLEKYEQFESLFPSYASLQKIYPSVKEVRDRIFLLYMWYNMTIALYSRIREVGVILGMTKDETLRRHSFSPKIKADSGDSGENVTAVFSWPTLDSPENIDETISRKGSTPTCTLYSSQVSDGRSSTSSDLPSLLGPSDSLYTGFVSKSLRLKGMRKVLERLEGVYLTTVRKAVVLLQRPVNSYAEAVGSSRFFSSNKSLKISDVAKYTVHHAEFLAMGLPSFENLFLFLVRVPLDLVHEWLKMRAFPQLTSDSLTLRTMIEDYRDCLRAAIGVKHKYVEMVGLSGLDSKTILNNLAPFEDHLSDVFKAYLKCVRDWAQIEVSMGGSGTEWIERIMQNLLNEWTVARRYAVSVISGESEVVHRFCVIGVDLLEKMVKSYLLDRGNLVEDFRDNFEDLLMEYCPESEEHNSPRRQIFIACRYFKSLTVQLRERSLRALLFVRTLLNDMEICTVDVSSISDRFIVFCDAIAASNPDFIQILLNITCSRYGEELPTNIANVNGYLLLFPVETNKGFTCDMWKGRKVHVDLDADTEISLGYLQFSGDACLVALNGTVLPAMRHQLSENLTTDLDFLLEVLEEQASCHETVSSHVEQLKGLYSGFIQIFQTYIKGMVQEVAVETCDMIWNDLAGRLFEEILDDRVLCSLDQNELESLRATVIQAYNFAFEYHRELYRILPQKIRKTFAKKTAMWSEQWINFVIEFMHRGDGSIPLWSFHSFQFLTVASDPQLTSLLPDQIYCVSSFIAFFLFCFFFILFGFFQIAYPDECSYIQPQLKEFSLAVRRAKHSDTEVDIKNRSHRIQLAVNQLDDKRDQLLKAENKIGRVRADGRHIFSLTTYFNPKKRAPFEWQRLEKKIGSGKFGTVYVVMNLTDNCLMAMKQIRIERNHKALHALVDEVENLRSLDHPNLVKYFAVEVHREELFIFMEYCSEGTLETVCREGHLDMCCARRYTHFLLKGVAYIHKKLIIHRDIKPANIFLGQKNVLKLGDFGSSVRLKGCLTARGEVAEWVGTPAYMAPEVQTLGGKIELSGKDEHIGYGRASDIWSIGCVVLEMCTGKPPWHECEQFLQIVFRVGSGMRPTIPQNIQSDRDCFSFLDHCFQSEPSARATAEELLQHSFANICVSELVLAKICGIFKKYFLNFELTTANIKYQGLILSK</sequence>
<evidence type="ECO:0000313" key="14">
    <source>
        <dbReference type="Proteomes" id="UP000274756"/>
    </source>
</evidence>
<dbReference type="Proteomes" id="UP000274756">
    <property type="component" value="Unassembled WGS sequence"/>
</dbReference>
<organism evidence="13 15">
    <name type="scientific">Dracunculus medinensis</name>
    <name type="common">Guinea worm</name>
    <dbReference type="NCBI Taxonomy" id="318479"/>
    <lineage>
        <taxon>Eukaryota</taxon>
        <taxon>Metazoa</taxon>
        <taxon>Ecdysozoa</taxon>
        <taxon>Nematoda</taxon>
        <taxon>Chromadorea</taxon>
        <taxon>Rhabditida</taxon>
        <taxon>Spirurina</taxon>
        <taxon>Dracunculoidea</taxon>
        <taxon>Dracunculidae</taxon>
        <taxon>Dracunculus</taxon>
    </lineage>
</organism>
<dbReference type="GO" id="GO:0005524">
    <property type="term" value="F:ATP binding"/>
    <property type="evidence" value="ECO:0007669"/>
    <property type="project" value="UniProtKB-UniRule"/>
</dbReference>
<dbReference type="STRING" id="318479.A0A158Q2I2"/>
<keyword evidence="10" id="KW-1133">Transmembrane helix</keyword>
<feature type="compositionally biased region" description="Polar residues" evidence="9">
    <location>
        <begin position="63"/>
        <end position="80"/>
    </location>
</feature>
<proteinExistence type="inferred from homology"/>
<evidence type="ECO:0000256" key="2">
    <source>
        <dbReference type="ARBA" id="ARBA00022527"/>
    </source>
</evidence>
<dbReference type="InterPro" id="IPR011009">
    <property type="entry name" value="Kinase-like_dom_sf"/>
</dbReference>
<evidence type="ECO:0000256" key="4">
    <source>
        <dbReference type="ARBA" id="ARBA00022741"/>
    </source>
</evidence>
<feature type="coiled-coil region" evidence="8">
    <location>
        <begin position="1056"/>
        <end position="1083"/>
    </location>
</feature>
<evidence type="ECO:0000256" key="1">
    <source>
        <dbReference type="ARBA" id="ARBA00006529"/>
    </source>
</evidence>
<reference evidence="12 14" key="2">
    <citation type="submission" date="2018-11" db="EMBL/GenBank/DDBJ databases">
        <authorList>
            <consortium name="Pathogen Informatics"/>
        </authorList>
    </citation>
    <scope>NUCLEOTIDE SEQUENCE [LARGE SCALE GENOMIC DNA]</scope>
</reference>
<dbReference type="InterPro" id="IPR050538">
    <property type="entry name" value="MAP_kinase_kinase_kinase"/>
</dbReference>
<evidence type="ECO:0000259" key="11">
    <source>
        <dbReference type="PROSITE" id="PS50011"/>
    </source>
</evidence>
<evidence type="ECO:0000313" key="13">
    <source>
        <dbReference type="Proteomes" id="UP000038040"/>
    </source>
</evidence>
<keyword evidence="10" id="KW-0812">Transmembrane</keyword>
<keyword evidence="2" id="KW-0723">Serine/threonine-protein kinase</keyword>
<evidence type="ECO:0000313" key="15">
    <source>
        <dbReference type="WBParaSite" id="DME_0000014801-mRNA-1"/>
    </source>
</evidence>
<keyword evidence="8" id="KW-0175">Coiled coil</keyword>
<dbReference type="WBParaSite" id="DME_0000014801-mRNA-1">
    <property type="protein sequence ID" value="DME_0000014801-mRNA-1"/>
    <property type="gene ID" value="DME_0000014801"/>
</dbReference>
<keyword evidence="4 7" id="KW-0547">Nucleotide-binding</keyword>
<keyword evidence="10" id="KW-0472">Membrane</keyword>
<dbReference type="GO" id="GO:0000165">
    <property type="term" value="P:MAPK cascade"/>
    <property type="evidence" value="ECO:0007669"/>
    <property type="project" value="InterPro"/>
</dbReference>
<dbReference type="Pfam" id="PF00069">
    <property type="entry name" value="Pkinase"/>
    <property type="match status" value="1"/>
</dbReference>
<accession>A0A158Q2I2</accession>
<comment type="similarity">
    <text evidence="1">Belongs to the protein kinase superfamily. STE Ser/Thr protein kinase family. MAP kinase kinase kinase subfamily.</text>
</comment>
<name>A0A158Q2I2_DRAME</name>
<dbReference type="GO" id="GO:0004674">
    <property type="term" value="F:protein serine/threonine kinase activity"/>
    <property type="evidence" value="ECO:0007669"/>
    <property type="project" value="UniProtKB-KW"/>
</dbReference>
<dbReference type="SMART" id="SM00220">
    <property type="entry name" value="S_TKc"/>
    <property type="match status" value="1"/>
</dbReference>
<evidence type="ECO:0000256" key="10">
    <source>
        <dbReference type="SAM" id="Phobius"/>
    </source>
</evidence>
<evidence type="ECO:0000256" key="8">
    <source>
        <dbReference type="SAM" id="Coils"/>
    </source>
</evidence>
<dbReference type="PANTHER" id="PTHR48016">
    <property type="entry name" value="MAP KINASE KINASE KINASE SSK2-RELATED-RELATED"/>
    <property type="match status" value="1"/>
</dbReference>
<dbReference type="InterPro" id="IPR008271">
    <property type="entry name" value="Ser/Thr_kinase_AS"/>
</dbReference>
<feature type="domain" description="Protein kinase" evidence="11">
    <location>
        <begin position="1105"/>
        <end position="1373"/>
    </location>
</feature>
<dbReference type="AlphaFoldDB" id="A0A158Q2I2"/>
<keyword evidence="3" id="KW-0808">Transferase</keyword>
<dbReference type="InterPro" id="IPR045801">
    <property type="entry name" value="MEKK4_N"/>
</dbReference>
<evidence type="ECO:0000256" key="5">
    <source>
        <dbReference type="ARBA" id="ARBA00022777"/>
    </source>
</evidence>
<dbReference type="Pfam" id="PF19431">
    <property type="entry name" value="MEKK4_N"/>
    <property type="match status" value="2"/>
</dbReference>
<evidence type="ECO:0000256" key="9">
    <source>
        <dbReference type="SAM" id="MobiDB-lite"/>
    </source>
</evidence>
<dbReference type="SUPFAM" id="SSF56112">
    <property type="entry name" value="Protein kinase-like (PK-like)"/>
    <property type="match status" value="1"/>
</dbReference>